<evidence type="ECO:0000313" key="4">
    <source>
        <dbReference type="EMBL" id="QNE88865.1"/>
    </source>
</evidence>
<evidence type="ECO:0000256" key="1">
    <source>
        <dbReference type="ARBA" id="ARBA00022741"/>
    </source>
</evidence>
<dbReference type="PROSITE" id="PS50893">
    <property type="entry name" value="ABC_TRANSPORTER_2"/>
    <property type="match status" value="1"/>
</dbReference>
<dbReference type="SMART" id="SM00382">
    <property type="entry name" value="AAA"/>
    <property type="match status" value="1"/>
</dbReference>
<dbReference type="GO" id="GO:0016887">
    <property type="term" value="F:ATP hydrolysis activity"/>
    <property type="evidence" value="ECO:0007669"/>
    <property type="project" value="InterPro"/>
</dbReference>
<dbReference type="InterPro" id="IPR015854">
    <property type="entry name" value="ABC_transpr_LolD-like"/>
</dbReference>
<dbReference type="InterPro" id="IPR003593">
    <property type="entry name" value="AAA+_ATPase"/>
</dbReference>
<evidence type="ECO:0000259" key="3">
    <source>
        <dbReference type="PROSITE" id="PS50893"/>
    </source>
</evidence>
<gene>
    <name evidence="4" type="ORF">H0194_07175</name>
</gene>
<feature type="domain" description="ABC transporter" evidence="3">
    <location>
        <begin position="15"/>
        <end position="211"/>
    </location>
</feature>
<dbReference type="InterPro" id="IPR027417">
    <property type="entry name" value="P-loop_NTPase"/>
</dbReference>
<dbReference type="PROSITE" id="PS00211">
    <property type="entry name" value="ABC_TRANSPORTER_1"/>
    <property type="match status" value="1"/>
</dbReference>
<evidence type="ECO:0000313" key="5">
    <source>
        <dbReference type="Proteomes" id="UP000515743"/>
    </source>
</evidence>
<evidence type="ECO:0000256" key="2">
    <source>
        <dbReference type="ARBA" id="ARBA00022840"/>
    </source>
</evidence>
<dbReference type="KEGG" id="cik:H0194_07175"/>
<dbReference type="GO" id="GO:0005524">
    <property type="term" value="F:ATP binding"/>
    <property type="evidence" value="ECO:0007669"/>
    <property type="project" value="UniProtKB-KW"/>
</dbReference>
<organism evidence="4 5">
    <name type="scientific">Corynebacterium incognita</name>
    <dbReference type="NCBI Taxonomy" id="2754725"/>
    <lineage>
        <taxon>Bacteria</taxon>
        <taxon>Bacillati</taxon>
        <taxon>Actinomycetota</taxon>
        <taxon>Actinomycetes</taxon>
        <taxon>Mycobacteriales</taxon>
        <taxon>Corynebacteriaceae</taxon>
        <taxon>Corynebacterium</taxon>
    </lineage>
</organism>
<accession>A0A7G7CMP9</accession>
<keyword evidence="1" id="KW-0547">Nucleotide-binding</keyword>
<dbReference type="GO" id="GO:0022857">
    <property type="term" value="F:transmembrane transporter activity"/>
    <property type="evidence" value="ECO:0007669"/>
    <property type="project" value="TreeGrafter"/>
</dbReference>
<dbReference type="Gene3D" id="3.40.50.300">
    <property type="entry name" value="P-loop containing nucleotide triphosphate hydrolases"/>
    <property type="match status" value="1"/>
</dbReference>
<dbReference type="SUPFAM" id="SSF52540">
    <property type="entry name" value="P-loop containing nucleoside triphosphate hydrolases"/>
    <property type="match status" value="1"/>
</dbReference>
<dbReference type="InterPro" id="IPR003439">
    <property type="entry name" value="ABC_transporter-like_ATP-bd"/>
</dbReference>
<name>A0A7G7CMP9_9CORY</name>
<dbReference type="Proteomes" id="UP000515743">
    <property type="component" value="Chromosome"/>
</dbReference>
<dbReference type="Pfam" id="PF00005">
    <property type="entry name" value="ABC_tran"/>
    <property type="match status" value="1"/>
</dbReference>
<proteinExistence type="predicted"/>
<keyword evidence="2 4" id="KW-0067">ATP-binding</keyword>
<dbReference type="GO" id="GO:0005886">
    <property type="term" value="C:plasma membrane"/>
    <property type="evidence" value="ECO:0007669"/>
    <property type="project" value="TreeGrafter"/>
</dbReference>
<dbReference type="PANTHER" id="PTHR24220">
    <property type="entry name" value="IMPORT ATP-BINDING PROTEIN"/>
    <property type="match status" value="1"/>
</dbReference>
<keyword evidence="5" id="KW-1185">Reference proteome</keyword>
<sequence length="211" mass="21953">MTKNKIRTLKSGEDIVATGVAKKFGRKTVFSGLDVRVPTGSIVALTGPSGSGKSTLMSLLAGIDKPSQGVVEAPGRTQRGVIFQNYNLVGTMTAVENALLTARLLGKSPTIAAVQDTFAYLNIDGLEKLLPHQLSGGQQQRVAVARVLLARTPYIFADEPTGALDRTSARIVMGALRSAADTGTAVVLISHDAQALDYADARVALGGAHAA</sequence>
<dbReference type="AlphaFoldDB" id="A0A7G7CMP9"/>
<dbReference type="EMBL" id="CP059404">
    <property type="protein sequence ID" value="QNE88865.1"/>
    <property type="molecule type" value="Genomic_DNA"/>
</dbReference>
<dbReference type="PANTHER" id="PTHR24220:SF685">
    <property type="entry name" value="ABC TRANSPORTER RELATED"/>
    <property type="match status" value="1"/>
</dbReference>
<protein>
    <submittedName>
        <fullName evidence="4">ATP-binding cassette domain-containing protein</fullName>
    </submittedName>
</protein>
<dbReference type="RefSeq" id="WP_185175254.1">
    <property type="nucleotide sequence ID" value="NZ_CP059404.1"/>
</dbReference>
<dbReference type="InterPro" id="IPR017871">
    <property type="entry name" value="ABC_transporter-like_CS"/>
</dbReference>
<reference evidence="4 5" key="1">
    <citation type="submission" date="2020-07" db="EMBL/GenBank/DDBJ databases">
        <title>Complete genome and description of Corynebacterium incognita strain Marseille-Q3630 sp. nov.</title>
        <authorList>
            <person name="Boxberger M."/>
        </authorList>
    </citation>
    <scope>NUCLEOTIDE SEQUENCE [LARGE SCALE GENOMIC DNA]</scope>
    <source>
        <strain evidence="4 5">Marseille-Q3630</strain>
    </source>
</reference>